<feature type="transmembrane region" description="Helical" evidence="1">
    <location>
        <begin position="31"/>
        <end position="48"/>
    </location>
</feature>
<keyword evidence="1" id="KW-0472">Membrane</keyword>
<feature type="transmembrane region" description="Helical" evidence="1">
    <location>
        <begin position="106"/>
        <end position="128"/>
    </location>
</feature>
<keyword evidence="1" id="KW-1133">Transmembrane helix</keyword>
<accession>A0A1R3WKW9</accession>
<sequence>MAVTRDIVATYGAPRRVMGRLLAMGEREDRALVFLMGACVLVFVAQMPRLAREAHLGGEDLNMLMGSALLGLVFIAPLALYGVAALSHVVARVIGGRGSWFGARLALFWSLLASTPLLLLHGLVAGFIGPGPALSGVGILWWLVFAWFWISSLVEAERRTDKGAA</sequence>
<protein>
    <submittedName>
        <fullName evidence="2">Yip1 domain-containing protein</fullName>
    </submittedName>
</protein>
<gene>
    <name evidence="2" type="ORF">SAMN05421849_0855</name>
</gene>
<name>A0A1R3WKW9_9RHOB</name>
<evidence type="ECO:0000256" key="1">
    <source>
        <dbReference type="SAM" id="Phobius"/>
    </source>
</evidence>
<dbReference type="EMBL" id="FTPS01000001">
    <property type="protein sequence ID" value="SIT77924.1"/>
    <property type="molecule type" value="Genomic_DNA"/>
</dbReference>
<proteinExistence type="predicted"/>
<dbReference type="Proteomes" id="UP000192455">
    <property type="component" value="Unassembled WGS sequence"/>
</dbReference>
<keyword evidence="3" id="KW-1185">Reference proteome</keyword>
<dbReference type="RefSeq" id="WP_076647824.1">
    <property type="nucleotide sequence ID" value="NZ_FTPS01000001.1"/>
</dbReference>
<evidence type="ECO:0000313" key="2">
    <source>
        <dbReference type="EMBL" id="SIT77924.1"/>
    </source>
</evidence>
<dbReference type="AlphaFoldDB" id="A0A1R3WKW9"/>
<keyword evidence="1" id="KW-0812">Transmembrane</keyword>
<organism evidence="2 3">
    <name type="scientific">Pontibaca methylaminivorans</name>
    <dbReference type="NCBI Taxonomy" id="515897"/>
    <lineage>
        <taxon>Bacteria</taxon>
        <taxon>Pseudomonadati</taxon>
        <taxon>Pseudomonadota</taxon>
        <taxon>Alphaproteobacteria</taxon>
        <taxon>Rhodobacterales</taxon>
        <taxon>Roseobacteraceae</taxon>
        <taxon>Pontibaca</taxon>
    </lineage>
</organism>
<dbReference type="OrthoDB" id="7771437at2"/>
<dbReference type="STRING" id="515897.SAMN05421849_0855"/>
<feature type="transmembrane region" description="Helical" evidence="1">
    <location>
        <begin position="134"/>
        <end position="154"/>
    </location>
</feature>
<feature type="transmembrane region" description="Helical" evidence="1">
    <location>
        <begin position="68"/>
        <end position="94"/>
    </location>
</feature>
<evidence type="ECO:0000313" key="3">
    <source>
        <dbReference type="Proteomes" id="UP000192455"/>
    </source>
</evidence>
<reference evidence="2 3" key="1">
    <citation type="submission" date="2017-01" db="EMBL/GenBank/DDBJ databases">
        <authorList>
            <person name="Mah S.A."/>
            <person name="Swanson W.J."/>
            <person name="Moy G.W."/>
            <person name="Vacquier V.D."/>
        </authorList>
    </citation>
    <scope>NUCLEOTIDE SEQUENCE [LARGE SCALE GENOMIC DNA]</scope>
    <source>
        <strain evidence="2 3">DSM 21219</strain>
    </source>
</reference>